<protein>
    <submittedName>
        <fullName evidence="2">Uncharacterized protein</fullName>
    </submittedName>
</protein>
<dbReference type="Proteomes" id="UP000008068">
    <property type="component" value="Unassembled WGS sequence"/>
</dbReference>
<name>G0NX36_CAEBE</name>
<gene>
    <name evidence="2" type="ORF">CAEBREN_18322</name>
</gene>
<dbReference type="EMBL" id="GL379969">
    <property type="protein sequence ID" value="EGT39388.1"/>
    <property type="molecule type" value="Genomic_DNA"/>
</dbReference>
<keyword evidence="3" id="KW-1185">Reference proteome</keyword>
<feature type="region of interest" description="Disordered" evidence="1">
    <location>
        <begin position="1"/>
        <end position="218"/>
    </location>
</feature>
<proteinExistence type="predicted"/>
<evidence type="ECO:0000256" key="1">
    <source>
        <dbReference type="SAM" id="MobiDB-lite"/>
    </source>
</evidence>
<evidence type="ECO:0000313" key="2">
    <source>
        <dbReference type="EMBL" id="EGT39388.1"/>
    </source>
</evidence>
<dbReference type="HOGENOM" id="CLU_1074514_0_0_1"/>
<feature type="compositionally biased region" description="Basic and acidic residues" evidence="1">
    <location>
        <begin position="36"/>
        <end position="50"/>
    </location>
</feature>
<feature type="compositionally biased region" description="Basic and acidic residues" evidence="1">
    <location>
        <begin position="15"/>
        <end position="25"/>
    </location>
</feature>
<sequence length="259" mass="28667">MLGQNEKPIWHKFLHHDEQKKRPESLDGADASSSPQRERSATPFTEEWRRQLNGGEASGSQQRSRSPSRSRSPASPPQSRSPTPFTPEAIQKEKALEARGQAQCRGAAPQGQRELPVVPRDPSQQRSERGQQGGGRREDFSRRNNNDDNNRRQNNFQAEQSGGRRQEFRNGGGSGQRDQDSHNRTPQPGPNLDSEDVVSQPGTVAVPQLPSPATSTHEAVAPGTVAIPEFHPNQMSYPPPPLGTVAIQQINCFLTYFKK</sequence>
<dbReference type="InParanoid" id="G0NX36"/>
<dbReference type="STRING" id="135651.G0NX36"/>
<feature type="compositionally biased region" description="Low complexity" evidence="1">
    <location>
        <begin position="60"/>
        <end position="82"/>
    </location>
</feature>
<organism evidence="3">
    <name type="scientific">Caenorhabditis brenneri</name>
    <name type="common">Nematode worm</name>
    <dbReference type="NCBI Taxonomy" id="135651"/>
    <lineage>
        <taxon>Eukaryota</taxon>
        <taxon>Metazoa</taxon>
        <taxon>Ecdysozoa</taxon>
        <taxon>Nematoda</taxon>
        <taxon>Chromadorea</taxon>
        <taxon>Rhabditida</taxon>
        <taxon>Rhabditina</taxon>
        <taxon>Rhabditomorpha</taxon>
        <taxon>Rhabditoidea</taxon>
        <taxon>Rhabditidae</taxon>
        <taxon>Peloderinae</taxon>
        <taxon>Caenorhabditis</taxon>
    </lineage>
</organism>
<accession>G0NX36</accession>
<dbReference type="AlphaFoldDB" id="G0NX36"/>
<evidence type="ECO:0000313" key="3">
    <source>
        <dbReference type="Proteomes" id="UP000008068"/>
    </source>
</evidence>
<feature type="compositionally biased region" description="Basic and acidic residues" evidence="1">
    <location>
        <begin position="135"/>
        <end position="151"/>
    </location>
</feature>
<reference evidence="3" key="1">
    <citation type="submission" date="2011-07" db="EMBL/GenBank/DDBJ databases">
        <authorList>
            <consortium name="Caenorhabditis brenneri Sequencing and Analysis Consortium"/>
            <person name="Wilson R.K."/>
        </authorList>
    </citation>
    <scope>NUCLEOTIDE SEQUENCE [LARGE SCALE GENOMIC DNA]</scope>
    <source>
        <strain evidence="3">PB2801</strain>
    </source>
</reference>